<dbReference type="GO" id="GO:0005886">
    <property type="term" value="C:plasma membrane"/>
    <property type="evidence" value="ECO:0007669"/>
    <property type="project" value="UniProtKB-SubCell"/>
</dbReference>
<dbReference type="EMBL" id="MPIN01000002">
    <property type="protein sequence ID" value="OJH41246.1"/>
    <property type="molecule type" value="Genomic_DNA"/>
</dbReference>
<evidence type="ECO:0000256" key="7">
    <source>
        <dbReference type="SAM" id="Phobius"/>
    </source>
</evidence>
<evidence type="ECO:0000256" key="5">
    <source>
        <dbReference type="ARBA" id="ARBA00022989"/>
    </source>
</evidence>
<dbReference type="Proteomes" id="UP000182229">
    <property type="component" value="Unassembled WGS sequence"/>
</dbReference>
<evidence type="ECO:0000256" key="3">
    <source>
        <dbReference type="ARBA" id="ARBA00022475"/>
    </source>
</evidence>
<keyword evidence="5 7" id="KW-1133">Transmembrane helix</keyword>
<sequence length="86" mass="8905">MGSGLCSWIILGFFAGLIARAIMPGRQAMGIIATTLLGIGGSFMGGFLASVIRGGSWRFFQASSFIGAIIGAVVLLFIGSMMSGRR</sequence>
<proteinExistence type="inferred from homology"/>
<dbReference type="PANTHER" id="PTHR33884">
    <property type="entry name" value="UPF0410 PROTEIN YMGE"/>
    <property type="match status" value="1"/>
</dbReference>
<dbReference type="AlphaFoldDB" id="A0A1L9BGA9"/>
<reference evidence="9" key="1">
    <citation type="submission" date="2016-11" db="EMBL/GenBank/DDBJ databases">
        <authorList>
            <person name="Shukria A."/>
            <person name="Stevens D.C."/>
        </authorList>
    </citation>
    <scope>NUCLEOTIDE SEQUENCE [LARGE SCALE GENOMIC DNA]</scope>
    <source>
        <strain evidence="9">Cbfe23</strain>
    </source>
</reference>
<keyword evidence="3" id="KW-1003">Cell membrane</keyword>
<evidence type="ECO:0000256" key="4">
    <source>
        <dbReference type="ARBA" id="ARBA00022692"/>
    </source>
</evidence>
<protein>
    <recommendedName>
        <fullName evidence="10">Transglycosylase</fullName>
    </recommendedName>
</protein>
<dbReference type="OrthoDB" id="9811343at2"/>
<feature type="transmembrane region" description="Helical" evidence="7">
    <location>
        <begin position="30"/>
        <end position="52"/>
    </location>
</feature>
<evidence type="ECO:0000256" key="2">
    <source>
        <dbReference type="ARBA" id="ARBA00011006"/>
    </source>
</evidence>
<feature type="transmembrane region" description="Helical" evidence="7">
    <location>
        <begin position="6"/>
        <end position="23"/>
    </location>
</feature>
<feature type="transmembrane region" description="Helical" evidence="7">
    <location>
        <begin position="58"/>
        <end position="78"/>
    </location>
</feature>
<gene>
    <name evidence="8" type="ORF">BON30_10240</name>
</gene>
<organism evidence="8 9">
    <name type="scientific">Cystobacter ferrugineus</name>
    <dbReference type="NCBI Taxonomy" id="83449"/>
    <lineage>
        <taxon>Bacteria</taxon>
        <taxon>Pseudomonadati</taxon>
        <taxon>Myxococcota</taxon>
        <taxon>Myxococcia</taxon>
        <taxon>Myxococcales</taxon>
        <taxon>Cystobacterineae</taxon>
        <taxon>Archangiaceae</taxon>
        <taxon>Cystobacter</taxon>
    </lineage>
</organism>
<evidence type="ECO:0000256" key="1">
    <source>
        <dbReference type="ARBA" id="ARBA00004651"/>
    </source>
</evidence>
<comment type="similarity">
    <text evidence="2">Belongs to the UPF0410 family.</text>
</comment>
<evidence type="ECO:0000313" key="9">
    <source>
        <dbReference type="Proteomes" id="UP000182229"/>
    </source>
</evidence>
<dbReference type="STRING" id="83449.BON30_10240"/>
<name>A0A1L9BGA9_9BACT</name>
<reference evidence="8 9" key="2">
    <citation type="submission" date="2016-12" db="EMBL/GenBank/DDBJ databases">
        <title>Draft Genome Sequence of Cystobacter ferrugineus Strain Cbfe23.</title>
        <authorList>
            <person name="Akbar S."/>
            <person name="Dowd S.E."/>
            <person name="Stevens D.C."/>
        </authorList>
    </citation>
    <scope>NUCLEOTIDE SEQUENCE [LARGE SCALE GENOMIC DNA]</scope>
    <source>
        <strain evidence="8 9">Cbfe23</strain>
    </source>
</reference>
<comment type="caution">
    <text evidence="8">The sequence shown here is derived from an EMBL/GenBank/DDBJ whole genome shotgun (WGS) entry which is preliminary data.</text>
</comment>
<dbReference type="RefSeq" id="WP_071897705.1">
    <property type="nucleotide sequence ID" value="NZ_MPIN01000002.1"/>
</dbReference>
<evidence type="ECO:0008006" key="10">
    <source>
        <dbReference type="Google" id="ProtNLM"/>
    </source>
</evidence>
<dbReference type="PANTHER" id="PTHR33884:SF3">
    <property type="entry name" value="UPF0410 PROTEIN YMGE"/>
    <property type="match status" value="1"/>
</dbReference>
<keyword evidence="4 7" id="KW-0812">Transmembrane</keyword>
<accession>A0A1L9BGA9</accession>
<keyword evidence="9" id="KW-1185">Reference proteome</keyword>
<dbReference type="Pfam" id="PF04226">
    <property type="entry name" value="Transgly_assoc"/>
    <property type="match status" value="1"/>
</dbReference>
<evidence type="ECO:0000313" key="8">
    <source>
        <dbReference type="EMBL" id="OJH41246.1"/>
    </source>
</evidence>
<keyword evidence="6 7" id="KW-0472">Membrane</keyword>
<dbReference type="InterPro" id="IPR007341">
    <property type="entry name" value="Transgly_assoc"/>
</dbReference>
<comment type="subcellular location">
    <subcellularLocation>
        <location evidence="1">Cell membrane</location>
        <topology evidence="1">Multi-pass membrane protein</topology>
    </subcellularLocation>
</comment>
<evidence type="ECO:0000256" key="6">
    <source>
        <dbReference type="ARBA" id="ARBA00023136"/>
    </source>
</evidence>